<dbReference type="EMBL" id="AP018216">
    <property type="protein sequence ID" value="BAY72463.1"/>
    <property type="molecule type" value="Genomic_DNA"/>
</dbReference>
<proteinExistence type="predicted"/>
<evidence type="ECO:0000313" key="2">
    <source>
        <dbReference type="EMBL" id="BAY72463.1"/>
    </source>
</evidence>
<keyword evidence="1" id="KW-1133">Transmembrane helix</keyword>
<protein>
    <submittedName>
        <fullName evidence="2">Uncharacterized protein</fullName>
    </submittedName>
</protein>
<feature type="transmembrane region" description="Helical" evidence="1">
    <location>
        <begin position="6"/>
        <end position="26"/>
    </location>
</feature>
<keyword evidence="1" id="KW-0472">Membrane</keyword>
<gene>
    <name evidence="2" type="ORF">NIES23_52880</name>
</gene>
<dbReference type="InterPro" id="IPR054213">
    <property type="entry name" value="DUF6920"/>
</dbReference>
<organism evidence="2 3">
    <name type="scientific">Trichormus variabilis NIES-23</name>
    <dbReference type="NCBI Taxonomy" id="1973479"/>
    <lineage>
        <taxon>Bacteria</taxon>
        <taxon>Bacillati</taxon>
        <taxon>Cyanobacteriota</taxon>
        <taxon>Cyanophyceae</taxon>
        <taxon>Nostocales</taxon>
        <taxon>Nostocaceae</taxon>
        <taxon>Trichormus</taxon>
    </lineage>
</organism>
<evidence type="ECO:0000313" key="3">
    <source>
        <dbReference type="Proteomes" id="UP000217507"/>
    </source>
</evidence>
<name>A0A1Z4KU88_ANAVA</name>
<dbReference type="Proteomes" id="UP000217507">
    <property type="component" value="Chromosome"/>
</dbReference>
<dbReference type="AlphaFoldDB" id="A0A1Z4KU88"/>
<dbReference type="Pfam" id="PF21900">
    <property type="entry name" value="DUF6920"/>
    <property type="match status" value="1"/>
</dbReference>
<sequence>MWIKWIGIIGIFIIVCLGIAAIYGGYRWQLDTDKLRAKLTNGQQIIKPKIYDKKEIEGLPAPVQRFFRTVLKDGQAIASAVKLSQQGQFNMSETEAKWSKFTATQLVITQRPGFDWDARIQMAPGVNAFVHDTYLLGEGNLQASLFGLFTVAKMYGTPESNQGELLRFFAETAWYPTALLPSQGVRWEAIDDTSARATMTDGITTVSLVFQFNDEGAIATIRAEARYRMDGDKLTAMPWGGRFGEYSVRNGMLIPLEGEVGWEHPEGTRLYFKGRITEINYEFAA</sequence>
<keyword evidence="1" id="KW-0812">Transmembrane</keyword>
<reference evidence="2 3" key="1">
    <citation type="submission" date="2017-06" db="EMBL/GenBank/DDBJ databases">
        <title>Genome sequencing of cyanobaciteial culture collection at National Institute for Environmental Studies (NIES).</title>
        <authorList>
            <person name="Hirose Y."/>
            <person name="Shimura Y."/>
            <person name="Fujisawa T."/>
            <person name="Nakamura Y."/>
            <person name="Kawachi M."/>
        </authorList>
    </citation>
    <scope>NUCLEOTIDE SEQUENCE [LARGE SCALE GENOMIC DNA]</scope>
    <source>
        <strain evidence="2 3">NIES-23</strain>
    </source>
</reference>
<accession>A0A1Z4KU88</accession>
<evidence type="ECO:0000256" key="1">
    <source>
        <dbReference type="SAM" id="Phobius"/>
    </source>
</evidence>